<organism evidence="1">
    <name type="scientific">Trypanosoma vivax (strain Y486)</name>
    <dbReference type="NCBI Taxonomy" id="1055687"/>
    <lineage>
        <taxon>Eukaryota</taxon>
        <taxon>Discoba</taxon>
        <taxon>Euglenozoa</taxon>
        <taxon>Kinetoplastea</taxon>
        <taxon>Metakinetoplastina</taxon>
        <taxon>Trypanosomatida</taxon>
        <taxon>Trypanosomatidae</taxon>
        <taxon>Trypanosoma</taxon>
        <taxon>Duttonella</taxon>
    </lineage>
</organism>
<evidence type="ECO:0000313" key="1">
    <source>
        <dbReference type="EMBL" id="CCC52799.1"/>
    </source>
</evidence>
<gene>
    <name evidence="1" type="ORF">TVY486_1102840</name>
</gene>
<dbReference type="VEuPathDB" id="TriTrypDB:TvY486_1102840"/>
<reference evidence="1" key="1">
    <citation type="journal article" date="2012" name="Proc. Natl. Acad. Sci. U.S.A.">
        <title>Antigenic diversity is generated by distinct evolutionary mechanisms in African trypanosome species.</title>
        <authorList>
            <person name="Jackson A.P."/>
            <person name="Berry A."/>
            <person name="Aslett M."/>
            <person name="Allison H.C."/>
            <person name="Burton P."/>
            <person name="Vavrova-Anderson J."/>
            <person name="Brown R."/>
            <person name="Browne H."/>
            <person name="Corton N."/>
            <person name="Hauser H."/>
            <person name="Gamble J."/>
            <person name="Gilderthorp R."/>
            <person name="Marcello L."/>
            <person name="McQuillan J."/>
            <person name="Otto T.D."/>
            <person name="Quail M.A."/>
            <person name="Sanders M.J."/>
            <person name="van Tonder A."/>
            <person name="Ginger M.L."/>
            <person name="Field M.C."/>
            <person name="Barry J.D."/>
            <person name="Hertz-Fowler C."/>
            <person name="Berriman M."/>
        </authorList>
    </citation>
    <scope>NUCLEOTIDE SEQUENCE</scope>
    <source>
        <strain evidence="1">Y486</strain>
    </source>
</reference>
<protein>
    <submittedName>
        <fullName evidence="1">Uncharacterized protein</fullName>
    </submittedName>
</protein>
<accession>G0UAG6</accession>
<name>G0UAG6_TRYVY</name>
<dbReference type="EMBL" id="HE573027">
    <property type="protein sequence ID" value="CCC52799.1"/>
    <property type="molecule type" value="Genomic_DNA"/>
</dbReference>
<proteinExistence type="predicted"/>
<dbReference type="AlphaFoldDB" id="G0UAG6"/>
<sequence>MYCGGVGRLVQSPRKRLCSAVLVSVGRLHLRFICFLSCSRVGFRMLLWAPSHVYVRLCAVASSDPPLLLLRRDACDASLVTPRLEALGGGFCVGLTCVAALSGRLPDSSRTALWPAFPLLCLCFRVVRCCRCSVCMETEGVVQYRLLGSHPAASGRHYSLGFSGEEVSAAVVQQEIVRQHQINLAKYKLEIRRVAPAGVGGQEGGAVPEGTDGAVLQPDSLVRSYDRVVVSVSRRHYMDGVADAAQEEQRMREERLQRAECVLQGCDSGPAPVLSTSGGCGAAGTATGSESDPQALVRVATVSSKAFPLIPWLAQRLAANGGALPKPEAGTCVLCELECFVGRVLVCCGFSVCVRCLELAKTMLTSEEACAVCGMVPGEKDSSGARFGGSFTPVKREGGCAWVRGPVCGGQRGNVGAGGVLGEGAPICEDGRSHVSRVSAAVAAVEGCLTSNMARILSLLDAPDPLSAEVKGKRNMSAVLARYAGQ</sequence>